<proteinExistence type="predicted"/>
<keyword evidence="3" id="KW-1185">Reference proteome</keyword>
<dbReference type="Proteomes" id="UP000006681">
    <property type="component" value="Chromosome"/>
</dbReference>
<sequence>MDVGEVVADLVFIVRAPVDGVDNAVNESAKLSRAWRRIATVMRAFNNPWALPRGFRRELLSIANSYFTAGSDPSITFLALMSKFSNWLNQQLDWQGKALTAVIIIAVMLGVASFMAILGAPPTVSIIGIALLPIIHHYQVELVRYDYTKPAMAGLIGGLTAFTLGNYLVGLGATRLWFITALGFGVGFAVLYMPQFIRFVANYLGLPQRVLSSFNDLLTVPNPQPPRPLTVVERDLKPLWDYAYGVGVREFVERVNMVVDSLIDFIRRSVMMGFIYGPFIAVGYAFMVFTAYVLAGIHATAITGLGMPISLDPQLVNATLMPLAITTSILVGKAMHSVGLGISLVPIFLAPLIPLIW</sequence>
<name>E1QSP1_VULDI</name>
<evidence type="ECO:0000313" key="3">
    <source>
        <dbReference type="Proteomes" id="UP000006681"/>
    </source>
</evidence>
<accession>E1QSP1</accession>
<protein>
    <submittedName>
        <fullName evidence="2">Uncharacterized protein</fullName>
    </submittedName>
</protein>
<organism evidence="2 3">
    <name type="scientific">Vulcanisaeta distributa (strain DSM 14429 / JCM 11212 / NBRC 100878 / IC-017)</name>
    <dbReference type="NCBI Taxonomy" id="572478"/>
    <lineage>
        <taxon>Archaea</taxon>
        <taxon>Thermoproteota</taxon>
        <taxon>Thermoprotei</taxon>
        <taxon>Thermoproteales</taxon>
        <taxon>Thermoproteaceae</taxon>
        <taxon>Vulcanisaeta</taxon>
    </lineage>
</organism>
<dbReference type="OrthoDB" id="28473at2157"/>
<dbReference type="RefSeq" id="WP_013335283.1">
    <property type="nucleotide sequence ID" value="NC_014537.1"/>
</dbReference>
<reference evidence="2 3" key="1">
    <citation type="journal article" date="2010" name="Stand. Genomic Sci.">
        <title>Complete genome sequence of Vulcanisaeta distributa type strain (IC-017).</title>
        <authorList>
            <person name="Mavromatis K."/>
            <person name="Sikorski J."/>
            <person name="Pabst E."/>
            <person name="Teshima H."/>
            <person name="Lapidus A."/>
            <person name="Lucas S."/>
            <person name="Nolan M."/>
            <person name="Glavina Del Rio T."/>
            <person name="Cheng J.F."/>
            <person name="Bruce D."/>
            <person name="Goodwin L."/>
            <person name="Pitluck S."/>
            <person name="Liolios K."/>
            <person name="Ivanova N."/>
            <person name="Mikhailova N."/>
            <person name="Pati A."/>
            <person name="Chen A."/>
            <person name="Palaniappan K."/>
            <person name="Land M."/>
            <person name="Hauser L."/>
            <person name="Chang Y.J."/>
            <person name="Jeffries C.D."/>
            <person name="Rohde M."/>
            <person name="Spring S."/>
            <person name="Goker M."/>
            <person name="Wirth R."/>
            <person name="Woyke T."/>
            <person name="Bristow J."/>
            <person name="Eisen J.A."/>
            <person name="Markowitz V."/>
            <person name="Hugenholtz P."/>
            <person name="Klenk H.P."/>
            <person name="Kyrpides N.C."/>
        </authorList>
    </citation>
    <scope>NUCLEOTIDE SEQUENCE [LARGE SCALE GENOMIC DNA]</scope>
    <source>
        <strain evidence="3">DSM 14429 / JCM 11212 / NBRC 100878 / IC-017</strain>
    </source>
</reference>
<dbReference type="EMBL" id="CP002100">
    <property type="protein sequence ID" value="ADN49558.1"/>
    <property type="molecule type" value="Genomic_DNA"/>
</dbReference>
<evidence type="ECO:0000256" key="1">
    <source>
        <dbReference type="SAM" id="Phobius"/>
    </source>
</evidence>
<evidence type="ECO:0000313" key="2">
    <source>
        <dbReference type="EMBL" id="ADN49558.1"/>
    </source>
</evidence>
<keyword evidence="1" id="KW-0812">Transmembrane</keyword>
<reference evidence="3" key="2">
    <citation type="journal article" date="2010" name="Stand. Genomic Sci.">
        <title>Complete genome sequence of Vulcanisaeta distributa type strain (IC-017T).</title>
        <authorList>
            <person name="Mavromatis K."/>
            <person name="Sikorski J."/>
            <person name="Pabst E."/>
            <person name="Teshima H."/>
            <person name="Lapidus A."/>
            <person name="Lucas S."/>
            <person name="Nolan M."/>
            <person name="Glavina Del Rio T."/>
            <person name="Cheng J."/>
            <person name="Bruce D."/>
            <person name="Goodwin L."/>
            <person name="Pitluck S."/>
            <person name="Liolios K."/>
            <person name="Ivanova N."/>
            <person name="Mikhailova N."/>
            <person name="Pati A."/>
            <person name="Chen A."/>
            <person name="Palaniappan K."/>
            <person name="Land M."/>
            <person name="Hauser L."/>
            <person name="Chang Y."/>
            <person name="Jeffries C."/>
            <person name="Rohde M."/>
            <person name="Spring S."/>
            <person name="Goker M."/>
            <person name="Wirth R."/>
            <person name="Woyke T."/>
            <person name="Bristow J."/>
            <person name="Eisen J."/>
            <person name="Markowitz V."/>
            <person name="Hugenholtz P."/>
            <person name="Klenk H."/>
            <person name="Kyrpides N."/>
        </authorList>
    </citation>
    <scope>NUCLEOTIDE SEQUENCE [LARGE SCALE GENOMIC DNA]</scope>
    <source>
        <strain evidence="3">DSM 14429 / JCM 11212 / NBRC 100878 / IC-017</strain>
    </source>
</reference>
<feature type="transmembrane region" description="Helical" evidence="1">
    <location>
        <begin position="176"/>
        <end position="193"/>
    </location>
</feature>
<keyword evidence="1" id="KW-1133">Transmembrane helix</keyword>
<dbReference type="HOGENOM" id="CLU_820400_0_0_2"/>
<feature type="transmembrane region" description="Helical" evidence="1">
    <location>
        <begin position="98"/>
        <end position="118"/>
    </location>
</feature>
<feature type="transmembrane region" description="Helical" evidence="1">
    <location>
        <begin position="338"/>
        <end position="356"/>
    </location>
</feature>
<dbReference type="STRING" id="572478.Vdis_0145"/>
<feature type="transmembrane region" description="Helical" evidence="1">
    <location>
        <begin position="274"/>
        <end position="295"/>
    </location>
</feature>
<feature type="transmembrane region" description="Helical" evidence="1">
    <location>
        <begin position="152"/>
        <end position="170"/>
    </location>
</feature>
<dbReference type="eggNOG" id="arCOG10359">
    <property type="taxonomic scope" value="Archaea"/>
</dbReference>
<dbReference type="KEGG" id="vdi:Vdis_0145"/>
<keyword evidence="1" id="KW-0472">Membrane</keyword>
<dbReference type="GeneID" id="9751062"/>
<gene>
    <name evidence="2" type="ordered locus">Vdis_0145</name>
</gene>
<dbReference type="AlphaFoldDB" id="E1QSP1"/>
<feature type="transmembrane region" description="Helical" evidence="1">
    <location>
        <begin position="315"/>
        <end position="331"/>
    </location>
</feature>